<dbReference type="AlphaFoldDB" id="A0AAV4XE65"/>
<sequence>MEGISMFKSYHRSRDVPYQACETIVDEDSFSRQTNSRRNTISTVQWRTSKGIYQSKQIYQVILNEFRELNSQWPLNHSPCMRYQRQSKPTVDTRNVMRYAPCFKMSGCEQIS</sequence>
<accession>A0AAV4XE65</accession>
<comment type="caution">
    <text evidence="1">The sequence shown here is derived from an EMBL/GenBank/DDBJ whole genome shotgun (WGS) entry which is preliminary data.</text>
</comment>
<dbReference type="Proteomes" id="UP001054945">
    <property type="component" value="Unassembled WGS sequence"/>
</dbReference>
<name>A0AAV4XE65_CAEEX</name>
<evidence type="ECO:0000313" key="1">
    <source>
        <dbReference type="EMBL" id="GIY93206.1"/>
    </source>
</evidence>
<proteinExistence type="predicted"/>
<dbReference type="EMBL" id="BPLR01017642">
    <property type="protein sequence ID" value="GIY93206.1"/>
    <property type="molecule type" value="Genomic_DNA"/>
</dbReference>
<keyword evidence="2" id="KW-1185">Reference proteome</keyword>
<gene>
    <name evidence="1" type="ORF">CEXT_196131</name>
</gene>
<evidence type="ECO:0000313" key="2">
    <source>
        <dbReference type="Proteomes" id="UP001054945"/>
    </source>
</evidence>
<organism evidence="1 2">
    <name type="scientific">Caerostris extrusa</name>
    <name type="common">Bark spider</name>
    <name type="synonym">Caerostris bankana</name>
    <dbReference type="NCBI Taxonomy" id="172846"/>
    <lineage>
        <taxon>Eukaryota</taxon>
        <taxon>Metazoa</taxon>
        <taxon>Ecdysozoa</taxon>
        <taxon>Arthropoda</taxon>
        <taxon>Chelicerata</taxon>
        <taxon>Arachnida</taxon>
        <taxon>Araneae</taxon>
        <taxon>Araneomorphae</taxon>
        <taxon>Entelegynae</taxon>
        <taxon>Araneoidea</taxon>
        <taxon>Araneidae</taxon>
        <taxon>Caerostris</taxon>
    </lineage>
</organism>
<protein>
    <submittedName>
        <fullName evidence="1">Uncharacterized protein</fullName>
    </submittedName>
</protein>
<reference evidence="1 2" key="1">
    <citation type="submission" date="2021-06" db="EMBL/GenBank/DDBJ databases">
        <title>Caerostris extrusa draft genome.</title>
        <authorList>
            <person name="Kono N."/>
            <person name="Arakawa K."/>
        </authorList>
    </citation>
    <scope>NUCLEOTIDE SEQUENCE [LARGE SCALE GENOMIC DNA]</scope>
</reference>